<dbReference type="RefSeq" id="WP_096740553.1">
    <property type="nucleotide sequence ID" value="NZ_CP023509.1"/>
</dbReference>
<keyword evidence="1" id="KW-0614">Plasmid</keyword>
<protein>
    <submittedName>
        <fullName evidence="1">Uncharacterized protein</fullName>
    </submittedName>
</protein>
<dbReference type="EMBL" id="CP023509">
    <property type="protein sequence ID" value="ATF62161.1"/>
    <property type="molecule type" value="Genomic_DNA"/>
</dbReference>
<proteinExistence type="predicted"/>
<dbReference type="AlphaFoldDB" id="A0A291DC93"/>
<organism evidence="1 2">
    <name type="scientific">Rothia mucilaginosa</name>
    <dbReference type="NCBI Taxonomy" id="43675"/>
    <lineage>
        <taxon>Bacteria</taxon>
        <taxon>Bacillati</taxon>
        <taxon>Actinomycetota</taxon>
        <taxon>Actinomycetes</taxon>
        <taxon>Micrococcales</taxon>
        <taxon>Micrococcaceae</taxon>
        <taxon>Rothia</taxon>
    </lineage>
</organism>
<geneLocation type="plasmid" evidence="1">
    <name>unnamed</name>
</geneLocation>
<dbReference type="InterPro" id="IPR058915">
    <property type="entry name" value="AcrVA2-like"/>
</dbReference>
<reference evidence="2" key="1">
    <citation type="submission" date="2017-09" db="EMBL/GenBank/DDBJ databases">
        <title>FDA dAtabase for Regulatory Grade micrObial Sequences (FDA-ARGOS): Supporting development and validation of Infectious Disease Dx tests.</title>
        <authorList>
            <person name="Minogue T."/>
            <person name="Wolcott M."/>
            <person name="Wasieloski L."/>
            <person name="Aguilar W."/>
            <person name="Moore D."/>
            <person name="Tallon L."/>
            <person name="Sadzewicz L."/>
            <person name="Ott S."/>
            <person name="Zhao X."/>
            <person name="Nagaraj S."/>
            <person name="Vavikolanu K."/>
            <person name="Aluvathingal J."/>
            <person name="Nadendla S."/>
            <person name="Sichtig H."/>
        </authorList>
    </citation>
    <scope>NUCLEOTIDE SEQUENCE [LARGE SCALE GENOMIC DNA]</scope>
    <source>
        <strain evidence="2">FDAARGOS_369</strain>
        <plasmid evidence="2">Plasmid unnamed</plasmid>
    </source>
</reference>
<evidence type="ECO:0000313" key="1">
    <source>
        <dbReference type="EMBL" id="ATF62161.1"/>
    </source>
</evidence>
<dbReference type="Pfam" id="PF26125">
    <property type="entry name" value="AcrVA2-like"/>
    <property type="match status" value="1"/>
</dbReference>
<sequence>MTHRISIKDTPAILESSLYSAAYSHARKQFPPGTPEDVIHMAVPFQPEVKLDDIFWIADDITDVIFDASQDESMPEKESGESWLDLTRNMGVLYETGTGIFTVDTTGAPQLWRRGAFGQDIPPVCEVLGFVVQDGRLLLIFGPAQRAAASSPMHAPKGTGSVLGIPECPGEVPRVPAGGRFALAGDVGEACLRLVEATFLLMGDTSLTSIGAETVTPKTKRKHGKRRSVPGATVRTVQISPTLRKQAVRSSEAQGGREDREEWYSHQFVVRGHWRNVAYGKGLAKRRLRWIMPFLKGPEGTPVIRRPLVRVWR</sequence>
<evidence type="ECO:0000313" key="2">
    <source>
        <dbReference type="Proteomes" id="UP000218628"/>
    </source>
</evidence>
<accession>A0A291DC93</accession>
<gene>
    <name evidence="1" type="ORF">CO690_00145</name>
</gene>
<name>A0A291DC93_9MICC</name>
<dbReference type="Proteomes" id="UP000218628">
    <property type="component" value="Plasmid unnamed"/>
</dbReference>